<gene>
    <name evidence="2" type="primary">RvY_12793</name>
    <name evidence="2" type="synonym">RvY_12793.2</name>
    <name evidence="2" type="ORF">RvY_12793-2</name>
</gene>
<evidence type="ECO:0000313" key="3">
    <source>
        <dbReference type="Proteomes" id="UP000186922"/>
    </source>
</evidence>
<evidence type="ECO:0000313" key="2">
    <source>
        <dbReference type="EMBL" id="GAV02198.1"/>
    </source>
</evidence>
<evidence type="ECO:0000256" key="1">
    <source>
        <dbReference type="SAM" id="Phobius"/>
    </source>
</evidence>
<organism evidence="2 3">
    <name type="scientific">Ramazzottius varieornatus</name>
    <name type="common">Water bear</name>
    <name type="synonym">Tardigrade</name>
    <dbReference type="NCBI Taxonomy" id="947166"/>
    <lineage>
        <taxon>Eukaryota</taxon>
        <taxon>Metazoa</taxon>
        <taxon>Ecdysozoa</taxon>
        <taxon>Tardigrada</taxon>
        <taxon>Eutardigrada</taxon>
        <taxon>Parachela</taxon>
        <taxon>Hypsibioidea</taxon>
        <taxon>Ramazzottiidae</taxon>
        <taxon>Ramazzottius</taxon>
    </lineage>
</organism>
<proteinExistence type="predicted"/>
<name>A0A1D1VR49_RAMVA</name>
<feature type="transmembrane region" description="Helical" evidence="1">
    <location>
        <begin position="44"/>
        <end position="64"/>
    </location>
</feature>
<protein>
    <submittedName>
        <fullName evidence="2">Uncharacterized protein</fullName>
    </submittedName>
</protein>
<keyword evidence="1" id="KW-1133">Transmembrane helix</keyword>
<feature type="transmembrane region" description="Helical" evidence="1">
    <location>
        <begin position="70"/>
        <end position="88"/>
    </location>
</feature>
<keyword evidence="3" id="KW-1185">Reference proteome</keyword>
<keyword evidence="1" id="KW-0472">Membrane</keyword>
<dbReference type="Proteomes" id="UP000186922">
    <property type="component" value="Unassembled WGS sequence"/>
</dbReference>
<dbReference type="AlphaFoldDB" id="A0A1D1VR49"/>
<accession>A0A1D1VR49</accession>
<comment type="caution">
    <text evidence="2">The sequence shown here is derived from an EMBL/GenBank/DDBJ whole genome shotgun (WGS) entry which is preliminary data.</text>
</comment>
<feature type="transmembrane region" description="Helical" evidence="1">
    <location>
        <begin position="17"/>
        <end position="37"/>
    </location>
</feature>
<dbReference type="EMBL" id="BDGG01000008">
    <property type="protein sequence ID" value="GAV02198.1"/>
    <property type="molecule type" value="Genomic_DNA"/>
</dbReference>
<sequence length="100" mass="11453">MRLFLHCEELNDTFGNILFLIVILDLLVAFGFTACLVGNDGGKVVVTNVFDIISIVIFMAYTTIYAWPMVSAYAQVLLNLFVLFLRVYKLYINYRIFLAL</sequence>
<keyword evidence="1" id="KW-0812">Transmembrane</keyword>
<reference evidence="2 3" key="1">
    <citation type="journal article" date="2016" name="Nat. Commun.">
        <title>Extremotolerant tardigrade genome and improved radiotolerance of human cultured cells by tardigrade-unique protein.</title>
        <authorList>
            <person name="Hashimoto T."/>
            <person name="Horikawa D.D."/>
            <person name="Saito Y."/>
            <person name="Kuwahara H."/>
            <person name="Kozuka-Hata H."/>
            <person name="Shin-I T."/>
            <person name="Minakuchi Y."/>
            <person name="Ohishi K."/>
            <person name="Motoyama A."/>
            <person name="Aizu T."/>
            <person name="Enomoto A."/>
            <person name="Kondo K."/>
            <person name="Tanaka S."/>
            <person name="Hara Y."/>
            <person name="Koshikawa S."/>
            <person name="Sagara H."/>
            <person name="Miura T."/>
            <person name="Yokobori S."/>
            <person name="Miyagawa K."/>
            <person name="Suzuki Y."/>
            <person name="Kubo T."/>
            <person name="Oyama M."/>
            <person name="Kohara Y."/>
            <person name="Fujiyama A."/>
            <person name="Arakawa K."/>
            <person name="Katayama T."/>
            <person name="Toyoda A."/>
            <person name="Kunieda T."/>
        </authorList>
    </citation>
    <scope>NUCLEOTIDE SEQUENCE [LARGE SCALE GENOMIC DNA]</scope>
    <source>
        <strain evidence="2 3">YOKOZUNA-1</strain>
    </source>
</reference>